<feature type="transmembrane region" description="Helical" evidence="1">
    <location>
        <begin position="237"/>
        <end position="253"/>
    </location>
</feature>
<feature type="transmembrane region" description="Helical" evidence="1">
    <location>
        <begin position="323"/>
        <end position="340"/>
    </location>
</feature>
<dbReference type="GO" id="GO:0016746">
    <property type="term" value="F:acyltransferase activity"/>
    <property type="evidence" value="ECO:0007669"/>
    <property type="project" value="UniProtKB-KW"/>
</dbReference>
<feature type="transmembrane region" description="Helical" evidence="1">
    <location>
        <begin position="259"/>
        <end position="277"/>
    </location>
</feature>
<evidence type="ECO:0000313" key="4">
    <source>
        <dbReference type="EMBL" id="MDO7869178.1"/>
    </source>
</evidence>
<gene>
    <name evidence="4" type="ORF">Q5722_12475</name>
</gene>
<dbReference type="Pfam" id="PF01757">
    <property type="entry name" value="Acyl_transf_3"/>
    <property type="match status" value="1"/>
</dbReference>
<feature type="domain" description="Acyltransferase 3" evidence="2">
    <location>
        <begin position="14"/>
        <end position="340"/>
    </location>
</feature>
<dbReference type="RefSeq" id="WP_305028589.1">
    <property type="nucleotide sequence ID" value="NZ_JAUQTA010000002.1"/>
</dbReference>
<dbReference type="Proteomes" id="UP001233314">
    <property type="component" value="Unassembled WGS sequence"/>
</dbReference>
<feature type="transmembrane region" description="Helical" evidence="1">
    <location>
        <begin position="39"/>
        <end position="60"/>
    </location>
</feature>
<keyword evidence="5" id="KW-1185">Reference proteome</keyword>
<sequence length="678" mass="73203">MTSPSRGQGAFRTDIQALRAAAVGAVVLFHLWPHVWRGGYVGVDVFFVISGYLITSHLVGEIDRHSTVRLLAFWGRRLRRLMPAALTVLAASTLAVFAFIPRGQWEIHLREIIASALYSENWLLAHDSVDYLAAENVPSVVQHYWSLAVEEQFYLVWPLLLLGALAVLPRRTTRRTVGWALAAVFVASLAASVVVTRLDPGPAYFVTYARAWEFAAGGLLAVGMATAPAQRSAQASFLRWAGWAAIGATVALYTQQTPFPGWTALLPVLGTVLVIAGGEGATGTPYRAITGFRPIQEVGTLSYGIYLWHWPLIIVGAAISPHFAGFVVLAATCLLAWATYRWIENPIRFHRRLTSSIPLTYLSAATACALVVVLGISGLHSVDQAVAASAHHTKQVLKHHPRCLGAQATLGAQQPCTNPRLDGILVPNPAARLTDTGGAYSCYTDATTIETPVTSCHFGPTRRSALRVALVGNSHAATLLPGLKPELDRLDWSLDTYVARNCRWMTGTSDGERCRDDQPSMKKLEDGTYDLILVTQKRDDTGPSSASEAESAAMASAFRKAIAKGSTVVAIADNPELPDSVATCVDNSSTLQDLDSCTMTRTQAWAHYDPLPRAVELAGQGAGLVDLSRAFCIGDTCPVVIGHVLAYRDHHHMTATFVRTLAPFLITEIRKVAAAARS</sequence>
<organism evidence="4 5">
    <name type="scientific">Nocardioides jiangxiensis</name>
    <dbReference type="NCBI Taxonomy" id="3064524"/>
    <lineage>
        <taxon>Bacteria</taxon>
        <taxon>Bacillati</taxon>
        <taxon>Actinomycetota</taxon>
        <taxon>Actinomycetes</taxon>
        <taxon>Propionibacteriales</taxon>
        <taxon>Nocardioidaceae</taxon>
        <taxon>Nocardioides</taxon>
    </lineage>
</organism>
<dbReference type="EC" id="2.3.1.-" evidence="4"/>
<feature type="transmembrane region" description="Helical" evidence="1">
    <location>
        <begin position="176"/>
        <end position="195"/>
    </location>
</feature>
<feature type="transmembrane region" description="Helical" evidence="1">
    <location>
        <begin position="152"/>
        <end position="169"/>
    </location>
</feature>
<evidence type="ECO:0000259" key="2">
    <source>
        <dbReference type="Pfam" id="PF01757"/>
    </source>
</evidence>
<protein>
    <submittedName>
        <fullName evidence="4">Acyltransferase family protein</fullName>
        <ecNumber evidence="4">2.3.1.-</ecNumber>
    </submittedName>
</protein>
<dbReference type="PANTHER" id="PTHR23028:SF53">
    <property type="entry name" value="ACYL_TRANSF_3 DOMAIN-CONTAINING PROTEIN"/>
    <property type="match status" value="1"/>
</dbReference>
<dbReference type="InterPro" id="IPR002656">
    <property type="entry name" value="Acyl_transf_3_dom"/>
</dbReference>
<feature type="transmembrane region" description="Helical" evidence="1">
    <location>
        <begin position="207"/>
        <end position="225"/>
    </location>
</feature>
<accession>A0ABT9B7R4</accession>
<feature type="transmembrane region" description="Helical" evidence="1">
    <location>
        <begin position="298"/>
        <end position="317"/>
    </location>
</feature>
<feature type="transmembrane region" description="Helical" evidence="1">
    <location>
        <begin position="81"/>
        <end position="100"/>
    </location>
</feature>
<evidence type="ECO:0000313" key="5">
    <source>
        <dbReference type="Proteomes" id="UP001233314"/>
    </source>
</evidence>
<feature type="transmembrane region" description="Helical" evidence="1">
    <location>
        <begin position="361"/>
        <end position="379"/>
    </location>
</feature>
<dbReference type="PANTHER" id="PTHR23028">
    <property type="entry name" value="ACETYLTRANSFERASE"/>
    <property type="match status" value="1"/>
</dbReference>
<proteinExistence type="predicted"/>
<dbReference type="EMBL" id="JAUQTA010000002">
    <property type="protein sequence ID" value="MDO7869178.1"/>
    <property type="molecule type" value="Genomic_DNA"/>
</dbReference>
<keyword evidence="4" id="KW-0012">Acyltransferase</keyword>
<dbReference type="InterPro" id="IPR050879">
    <property type="entry name" value="Acyltransferase_3"/>
</dbReference>
<evidence type="ECO:0000256" key="1">
    <source>
        <dbReference type="SAM" id="Phobius"/>
    </source>
</evidence>
<comment type="caution">
    <text evidence="4">The sequence shown here is derived from an EMBL/GenBank/DDBJ whole genome shotgun (WGS) entry which is preliminary data.</text>
</comment>
<dbReference type="InterPro" id="IPR043968">
    <property type="entry name" value="SGNH"/>
</dbReference>
<reference evidence="4 5" key="1">
    <citation type="submission" date="2023-07" db="EMBL/GenBank/DDBJ databases">
        <title>Nocardioides sp. nov WY-20 isolated from soil.</title>
        <authorList>
            <person name="Liu B."/>
            <person name="Wan Y."/>
        </authorList>
    </citation>
    <scope>NUCLEOTIDE SEQUENCE [LARGE SCALE GENOMIC DNA]</scope>
    <source>
        <strain evidence="4 5">WY-20</strain>
    </source>
</reference>
<keyword evidence="4" id="KW-0808">Transferase</keyword>
<evidence type="ECO:0000259" key="3">
    <source>
        <dbReference type="Pfam" id="PF19040"/>
    </source>
</evidence>
<keyword evidence="1" id="KW-0472">Membrane</keyword>
<keyword evidence="1" id="KW-0812">Transmembrane</keyword>
<keyword evidence="1" id="KW-1133">Transmembrane helix</keyword>
<dbReference type="Pfam" id="PF19040">
    <property type="entry name" value="SGNH"/>
    <property type="match status" value="1"/>
</dbReference>
<feature type="domain" description="SGNH" evidence="3">
    <location>
        <begin position="442"/>
        <end position="665"/>
    </location>
</feature>
<name>A0ABT9B7R4_9ACTN</name>